<gene>
    <name evidence="2" type="ORF">ABUE31_14665</name>
</gene>
<dbReference type="Proteomes" id="UP001556196">
    <property type="component" value="Unassembled WGS sequence"/>
</dbReference>
<evidence type="ECO:0000313" key="2">
    <source>
        <dbReference type="EMBL" id="MEW9807233.1"/>
    </source>
</evidence>
<name>A0ABV3R228_9HYPH</name>
<comment type="caution">
    <text evidence="2">The sequence shown here is derived from an EMBL/GenBank/DDBJ whole genome shotgun (WGS) entry which is preliminary data.</text>
</comment>
<organism evidence="2 3">
    <name type="scientific">Mesorhizobium marinum</name>
    <dbReference type="NCBI Taxonomy" id="3228790"/>
    <lineage>
        <taxon>Bacteria</taxon>
        <taxon>Pseudomonadati</taxon>
        <taxon>Pseudomonadota</taxon>
        <taxon>Alphaproteobacteria</taxon>
        <taxon>Hyphomicrobiales</taxon>
        <taxon>Phyllobacteriaceae</taxon>
        <taxon>Mesorhizobium</taxon>
    </lineage>
</organism>
<sequence>MAGSQVKQRRYRQLDPRLIIETAAALEQRIADRFPDSGLRRVAQELVTLSNDLADSAKALEAPIWWVRILIGLAILGGAAVFLFVGTILSFDRISTGAFDFVQGIEASINTLLLAGLGFLALARSEERIKRRRVFAELHALRSLIHVIDMHQLTKDPAALSDAFTPTAHSPARITNRQDLARYLDYCSEMLSITGKLAALFAQSVNDEVVAGAVNDIEELGSNLSRKIWQKITMIESSAAHPR</sequence>
<feature type="transmembrane region" description="Helical" evidence="1">
    <location>
        <begin position="101"/>
        <end position="123"/>
    </location>
</feature>
<proteinExistence type="predicted"/>
<reference evidence="2 3" key="1">
    <citation type="submission" date="2024-06" db="EMBL/GenBank/DDBJ databases">
        <authorList>
            <person name="Tuo L."/>
        </authorList>
    </citation>
    <scope>NUCLEOTIDE SEQUENCE [LARGE SCALE GENOMIC DNA]</scope>
    <source>
        <strain evidence="2 3">ZMM04-5</strain>
    </source>
</reference>
<protein>
    <recommendedName>
        <fullName evidence="4">SMODS and SLOG-associating 2TM effector domain-containing protein</fullName>
    </recommendedName>
</protein>
<evidence type="ECO:0000256" key="1">
    <source>
        <dbReference type="SAM" id="Phobius"/>
    </source>
</evidence>
<evidence type="ECO:0008006" key="4">
    <source>
        <dbReference type="Google" id="ProtNLM"/>
    </source>
</evidence>
<accession>A0ABV3R228</accession>
<evidence type="ECO:0000313" key="3">
    <source>
        <dbReference type="Proteomes" id="UP001556196"/>
    </source>
</evidence>
<keyword evidence="3" id="KW-1185">Reference proteome</keyword>
<keyword evidence="1" id="KW-0472">Membrane</keyword>
<keyword evidence="1" id="KW-0812">Transmembrane</keyword>
<keyword evidence="1" id="KW-1133">Transmembrane helix</keyword>
<dbReference type="RefSeq" id="WP_367724397.1">
    <property type="nucleotide sequence ID" value="NZ_JBFOCH010000004.1"/>
</dbReference>
<dbReference type="EMBL" id="JBFOCI010000004">
    <property type="protein sequence ID" value="MEW9807233.1"/>
    <property type="molecule type" value="Genomic_DNA"/>
</dbReference>
<feature type="transmembrane region" description="Helical" evidence="1">
    <location>
        <begin position="65"/>
        <end position="89"/>
    </location>
</feature>